<dbReference type="EMBL" id="VWPK01000056">
    <property type="protein sequence ID" value="KAA5609223.1"/>
    <property type="molecule type" value="Genomic_DNA"/>
</dbReference>
<dbReference type="SUPFAM" id="SSF56801">
    <property type="entry name" value="Acetyl-CoA synthetase-like"/>
    <property type="match status" value="1"/>
</dbReference>
<evidence type="ECO:0000313" key="3">
    <source>
        <dbReference type="EMBL" id="KAA5609223.1"/>
    </source>
</evidence>
<dbReference type="Pfam" id="PF13193">
    <property type="entry name" value="AMP-binding_C"/>
    <property type="match status" value="1"/>
</dbReference>
<proteinExistence type="predicted"/>
<keyword evidence="4" id="KW-1185">Reference proteome</keyword>
<dbReference type="RefSeq" id="WP_150044115.1">
    <property type="nucleotide sequence ID" value="NZ_OW485601.1"/>
</dbReference>
<dbReference type="OrthoDB" id="9803968at2"/>
<dbReference type="InterPro" id="IPR042099">
    <property type="entry name" value="ANL_N_sf"/>
</dbReference>
<dbReference type="Proteomes" id="UP000325255">
    <property type="component" value="Unassembled WGS sequence"/>
</dbReference>
<accession>A0A5M6ILR5</accession>
<keyword evidence="3" id="KW-0436">Ligase</keyword>
<evidence type="ECO:0000313" key="4">
    <source>
        <dbReference type="Proteomes" id="UP000325255"/>
    </source>
</evidence>
<dbReference type="GO" id="GO:0016877">
    <property type="term" value="F:ligase activity, forming carbon-sulfur bonds"/>
    <property type="evidence" value="ECO:0007669"/>
    <property type="project" value="UniProtKB-ARBA"/>
</dbReference>
<dbReference type="InterPro" id="IPR045851">
    <property type="entry name" value="AMP-bd_C_sf"/>
</dbReference>
<evidence type="ECO:0000259" key="1">
    <source>
        <dbReference type="Pfam" id="PF00501"/>
    </source>
</evidence>
<comment type="caution">
    <text evidence="3">The sequence shown here is derived from an EMBL/GenBank/DDBJ whole genome shotgun (WGS) entry which is preliminary data.</text>
</comment>
<dbReference type="InterPro" id="IPR050237">
    <property type="entry name" value="ATP-dep_AMP-bd_enzyme"/>
</dbReference>
<protein>
    <submittedName>
        <fullName evidence="3">Long-chain fatty acid--CoA ligase</fullName>
    </submittedName>
</protein>
<dbReference type="Gene3D" id="3.40.50.12780">
    <property type="entry name" value="N-terminal domain of ligase-like"/>
    <property type="match status" value="1"/>
</dbReference>
<name>A0A5M6ILR5_9PROT</name>
<dbReference type="InterPro" id="IPR000873">
    <property type="entry name" value="AMP-dep_synth/lig_dom"/>
</dbReference>
<organism evidence="3 4">
    <name type="scientific">Rhodovastum atsumiense</name>
    <dbReference type="NCBI Taxonomy" id="504468"/>
    <lineage>
        <taxon>Bacteria</taxon>
        <taxon>Pseudomonadati</taxon>
        <taxon>Pseudomonadota</taxon>
        <taxon>Alphaproteobacteria</taxon>
        <taxon>Acetobacterales</taxon>
        <taxon>Acetobacteraceae</taxon>
        <taxon>Rhodovastum</taxon>
    </lineage>
</organism>
<dbReference type="InterPro" id="IPR025110">
    <property type="entry name" value="AMP-bd_C"/>
</dbReference>
<reference evidence="3 4" key="1">
    <citation type="submission" date="2019-09" db="EMBL/GenBank/DDBJ databases">
        <title>Genome sequence of Rhodovastum atsumiense, a diverse member of the Acetobacteraceae family of non-sulfur purple photosynthetic bacteria.</title>
        <authorList>
            <person name="Meyer T."/>
            <person name="Kyndt J."/>
        </authorList>
    </citation>
    <scope>NUCLEOTIDE SEQUENCE [LARGE SCALE GENOMIC DNA]</scope>
    <source>
        <strain evidence="3 4">DSM 21279</strain>
    </source>
</reference>
<gene>
    <name evidence="3" type="ORF">F1189_25375</name>
</gene>
<dbReference type="Pfam" id="PF00501">
    <property type="entry name" value="AMP-binding"/>
    <property type="match status" value="1"/>
</dbReference>
<dbReference type="AlphaFoldDB" id="A0A5M6ILR5"/>
<dbReference type="InterPro" id="IPR020845">
    <property type="entry name" value="AMP-binding_CS"/>
</dbReference>
<feature type="domain" description="AMP-dependent synthetase/ligase" evidence="1">
    <location>
        <begin position="28"/>
        <end position="377"/>
    </location>
</feature>
<dbReference type="Gene3D" id="3.30.300.30">
    <property type="match status" value="1"/>
</dbReference>
<sequence>MPAIQLPAHGRGEPHTPFRTLVDLWANAVAAVPGQVAIEDATGVLTYHEVWSLAQALAVDLRRRGCAGRGVAILLPNGADFHLAYLGALRAGAIPAPINPVYPAPQVAALLGIARARVVLAPAPVDPALRDAVAALPDAELVAFDRAALVAAPHSSEELPLPCLDNPGVLLFSGGTTGISKGIVHSHAAMANAVRAMEYIWSTRATGEVWLPVAPMSHIYGFLMGVLNPVYGAGRIVVPPRFQPDLIVDMFGRHRVTVFGGGPAPIYAALLAATNFATTDLSALAVCPSGGAPTPVELIERWRRATGLTIHEGYGMTEMAPIAGSNEWIGLKPGSVGRPLPCNRVEIVDAETGTRVLPPGEAGEIRIAGPYAMTGYLDRPDETARTLRDGWIHTGDIGHLDADGFLFVTDRKKDMVVVKGFNVFPRVVEEVVLTHPLVHQAGMVGVKDDRSGERLVAFVAADPELTEAELRDYVAARVAAYMVPAEFRLMEELPMTPAAKLDRMRLRRLALEPA</sequence>
<dbReference type="PANTHER" id="PTHR43767:SF10">
    <property type="entry name" value="SURFACTIN SYNTHASE SUBUNIT 1"/>
    <property type="match status" value="1"/>
</dbReference>
<dbReference type="PANTHER" id="PTHR43767">
    <property type="entry name" value="LONG-CHAIN-FATTY-ACID--COA LIGASE"/>
    <property type="match status" value="1"/>
</dbReference>
<evidence type="ECO:0000259" key="2">
    <source>
        <dbReference type="Pfam" id="PF13193"/>
    </source>
</evidence>
<feature type="domain" description="AMP-binding enzyme C-terminal" evidence="2">
    <location>
        <begin position="428"/>
        <end position="500"/>
    </location>
</feature>
<dbReference type="PROSITE" id="PS00455">
    <property type="entry name" value="AMP_BINDING"/>
    <property type="match status" value="1"/>
</dbReference>